<protein>
    <submittedName>
        <fullName evidence="2">Uncharacterized protein</fullName>
    </submittedName>
</protein>
<evidence type="ECO:0000313" key="2">
    <source>
        <dbReference type="EMBL" id="KAJ1345515.1"/>
    </source>
</evidence>
<feature type="compositionally biased region" description="Low complexity" evidence="1">
    <location>
        <begin position="60"/>
        <end position="71"/>
    </location>
</feature>
<gene>
    <name evidence="2" type="ORF">KIN20_000069</name>
</gene>
<feature type="region of interest" description="Disordered" evidence="1">
    <location>
        <begin position="32"/>
        <end position="71"/>
    </location>
</feature>
<reference evidence="2" key="1">
    <citation type="submission" date="2021-06" db="EMBL/GenBank/DDBJ databases">
        <title>Parelaphostrongylus tenuis whole genome reference sequence.</title>
        <authorList>
            <person name="Garwood T.J."/>
            <person name="Larsen P.A."/>
            <person name="Fountain-Jones N.M."/>
            <person name="Garbe J.R."/>
            <person name="Macchietto M.G."/>
            <person name="Kania S.A."/>
            <person name="Gerhold R.W."/>
            <person name="Richards J.E."/>
            <person name="Wolf T.M."/>
        </authorList>
    </citation>
    <scope>NUCLEOTIDE SEQUENCE</scope>
    <source>
        <strain evidence="2">MNPRO001-30</strain>
        <tissue evidence="2">Meninges</tissue>
    </source>
</reference>
<dbReference type="EMBL" id="JAHQIW010000010">
    <property type="protein sequence ID" value="KAJ1345515.1"/>
    <property type="molecule type" value="Genomic_DNA"/>
</dbReference>
<organism evidence="2 3">
    <name type="scientific">Parelaphostrongylus tenuis</name>
    <name type="common">Meningeal worm</name>
    <dbReference type="NCBI Taxonomy" id="148309"/>
    <lineage>
        <taxon>Eukaryota</taxon>
        <taxon>Metazoa</taxon>
        <taxon>Ecdysozoa</taxon>
        <taxon>Nematoda</taxon>
        <taxon>Chromadorea</taxon>
        <taxon>Rhabditida</taxon>
        <taxon>Rhabditina</taxon>
        <taxon>Rhabditomorpha</taxon>
        <taxon>Strongyloidea</taxon>
        <taxon>Metastrongylidae</taxon>
        <taxon>Parelaphostrongylus</taxon>
    </lineage>
</organism>
<evidence type="ECO:0000256" key="1">
    <source>
        <dbReference type="SAM" id="MobiDB-lite"/>
    </source>
</evidence>
<name>A0AAD5LU80_PARTN</name>
<proteinExistence type="predicted"/>
<keyword evidence="3" id="KW-1185">Reference proteome</keyword>
<dbReference type="AlphaFoldDB" id="A0AAD5LU80"/>
<comment type="caution">
    <text evidence="2">The sequence shown here is derived from an EMBL/GenBank/DDBJ whole genome shotgun (WGS) entry which is preliminary data.</text>
</comment>
<evidence type="ECO:0000313" key="3">
    <source>
        <dbReference type="Proteomes" id="UP001196413"/>
    </source>
</evidence>
<dbReference type="Proteomes" id="UP001196413">
    <property type="component" value="Unassembled WGS sequence"/>
</dbReference>
<sequence>MTSRGNESFDELPLVQSGIAINTFGEHEKQGSITNLTFRPQSTTGASEVFERPDSMTLDSSSVVPSSSRKSQLRQQMLQRRLFTVVPDEVDRSVGSSTFLETDTLRDDNDSYVVDAEIRLNLFMNDVSKDGTTV</sequence>
<accession>A0AAD5LU80</accession>
<feature type="compositionally biased region" description="Polar residues" evidence="1">
    <location>
        <begin position="32"/>
        <end position="46"/>
    </location>
</feature>